<reference evidence="11 12" key="1">
    <citation type="submission" date="2014-10" db="EMBL/GenBank/DDBJ databases">
        <title>Genome sequence of Clostridium aceticum DSM 1496.</title>
        <authorList>
            <person name="Poehlein A."/>
            <person name="Schiel-Bengelsdorf B."/>
            <person name="Gottschalk G."/>
            <person name="Duerre P."/>
            <person name="Daniel R."/>
        </authorList>
    </citation>
    <scope>NUCLEOTIDE SEQUENCE [LARGE SCALE GENOMIC DNA]</scope>
    <source>
        <strain evidence="11 12">DSM 1496</strain>
    </source>
</reference>
<feature type="domain" description="DNA polymerase III delta N-terminal" evidence="9">
    <location>
        <begin position="19"/>
        <end position="143"/>
    </location>
</feature>
<dbReference type="GO" id="GO:0009360">
    <property type="term" value="C:DNA polymerase III complex"/>
    <property type="evidence" value="ECO:0007669"/>
    <property type="project" value="InterPro"/>
</dbReference>
<keyword evidence="6" id="KW-0239">DNA-directed DNA polymerase</keyword>
<evidence type="ECO:0000256" key="5">
    <source>
        <dbReference type="ARBA" id="ARBA00022705"/>
    </source>
</evidence>
<keyword evidence="5" id="KW-0235">DNA replication</keyword>
<dbReference type="OrthoDB" id="9775929at2"/>
<evidence type="ECO:0000256" key="3">
    <source>
        <dbReference type="ARBA" id="ARBA00022679"/>
    </source>
</evidence>
<proteinExistence type="inferred from homology"/>
<dbReference type="Pfam" id="PF21694">
    <property type="entry name" value="DNA_pol3_delta_C"/>
    <property type="match status" value="1"/>
</dbReference>
<evidence type="ECO:0000256" key="6">
    <source>
        <dbReference type="ARBA" id="ARBA00022932"/>
    </source>
</evidence>
<dbReference type="PANTHER" id="PTHR34388:SF1">
    <property type="entry name" value="DNA POLYMERASE III SUBUNIT DELTA"/>
    <property type="match status" value="1"/>
</dbReference>
<dbReference type="PANTHER" id="PTHR34388">
    <property type="entry name" value="DNA POLYMERASE III SUBUNIT DELTA"/>
    <property type="match status" value="1"/>
</dbReference>
<dbReference type="Pfam" id="PF06144">
    <property type="entry name" value="DNA_pol3_delta"/>
    <property type="match status" value="1"/>
</dbReference>
<evidence type="ECO:0000259" key="10">
    <source>
        <dbReference type="Pfam" id="PF21694"/>
    </source>
</evidence>
<comment type="catalytic activity">
    <reaction evidence="8">
        <text>DNA(n) + a 2'-deoxyribonucleoside 5'-triphosphate = DNA(n+1) + diphosphate</text>
        <dbReference type="Rhea" id="RHEA:22508"/>
        <dbReference type="Rhea" id="RHEA-COMP:17339"/>
        <dbReference type="Rhea" id="RHEA-COMP:17340"/>
        <dbReference type="ChEBI" id="CHEBI:33019"/>
        <dbReference type="ChEBI" id="CHEBI:61560"/>
        <dbReference type="ChEBI" id="CHEBI:173112"/>
        <dbReference type="EC" id="2.7.7.7"/>
    </reaction>
</comment>
<protein>
    <recommendedName>
        <fullName evidence="2">DNA polymerase III subunit delta</fullName>
        <ecNumber evidence="1">2.7.7.7</ecNumber>
    </recommendedName>
</protein>
<dbReference type="InterPro" id="IPR027417">
    <property type="entry name" value="P-loop_NTPase"/>
</dbReference>
<comment type="similarity">
    <text evidence="7">Belongs to the DNA polymerase HolA subunit family.</text>
</comment>
<dbReference type="GO" id="GO:0006261">
    <property type="term" value="P:DNA-templated DNA replication"/>
    <property type="evidence" value="ECO:0007669"/>
    <property type="project" value="TreeGrafter"/>
</dbReference>
<evidence type="ECO:0000256" key="2">
    <source>
        <dbReference type="ARBA" id="ARBA00017703"/>
    </source>
</evidence>
<dbReference type="GO" id="GO:0003677">
    <property type="term" value="F:DNA binding"/>
    <property type="evidence" value="ECO:0007669"/>
    <property type="project" value="InterPro"/>
</dbReference>
<keyword evidence="4 11" id="KW-0548">Nucleotidyltransferase</keyword>
<dbReference type="GO" id="GO:0003887">
    <property type="term" value="F:DNA-directed DNA polymerase activity"/>
    <property type="evidence" value="ECO:0007669"/>
    <property type="project" value="UniProtKB-KW"/>
</dbReference>
<dbReference type="Gene3D" id="3.40.50.300">
    <property type="entry name" value="P-loop containing nucleotide triphosphate hydrolases"/>
    <property type="match status" value="1"/>
</dbReference>
<evidence type="ECO:0000256" key="1">
    <source>
        <dbReference type="ARBA" id="ARBA00012417"/>
    </source>
</evidence>
<evidence type="ECO:0000256" key="4">
    <source>
        <dbReference type="ARBA" id="ARBA00022695"/>
    </source>
</evidence>
<dbReference type="NCBIfam" id="TIGR01128">
    <property type="entry name" value="holA"/>
    <property type="match status" value="1"/>
</dbReference>
<dbReference type="RefSeq" id="WP_044826248.1">
    <property type="nucleotide sequence ID" value="NZ_CP009687.1"/>
</dbReference>
<feature type="domain" description="DNA polymerase III delta subunit-like C-terminal" evidence="10">
    <location>
        <begin position="222"/>
        <end position="341"/>
    </location>
</feature>
<evidence type="ECO:0000313" key="11">
    <source>
        <dbReference type="EMBL" id="AKL95813.1"/>
    </source>
</evidence>
<organism evidence="11 12">
    <name type="scientific">Clostridium aceticum</name>
    <dbReference type="NCBI Taxonomy" id="84022"/>
    <lineage>
        <taxon>Bacteria</taxon>
        <taxon>Bacillati</taxon>
        <taxon>Bacillota</taxon>
        <taxon>Clostridia</taxon>
        <taxon>Eubacteriales</taxon>
        <taxon>Clostridiaceae</taxon>
        <taxon>Clostridium</taxon>
    </lineage>
</organism>
<dbReference type="AlphaFoldDB" id="A0A0D8I6H2"/>
<dbReference type="InterPro" id="IPR048466">
    <property type="entry name" value="DNA_pol3_delta-like_C"/>
</dbReference>
<dbReference type="InterPro" id="IPR008921">
    <property type="entry name" value="DNA_pol3_clamp-load_cplx_C"/>
</dbReference>
<gene>
    <name evidence="11" type="primary">holA</name>
    <name evidence="11" type="ORF">CACET_c23670</name>
</gene>
<dbReference type="SUPFAM" id="SSF52540">
    <property type="entry name" value="P-loop containing nucleoside triphosphate hydrolases"/>
    <property type="match status" value="1"/>
</dbReference>
<dbReference type="Gene3D" id="1.10.8.60">
    <property type="match status" value="1"/>
</dbReference>
<keyword evidence="3 11" id="KW-0808">Transferase</keyword>
<evidence type="ECO:0000259" key="9">
    <source>
        <dbReference type="Pfam" id="PF06144"/>
    </source>
</evidence>
<dbReference type="PATRIC" id="fig|84022.5.peg.2148"/>
<evidence type="ECO:0000256" key="7">
    <source>
        <dbReference type="ARBA" id="ARBA00034754"/>
    </source>
</evidence>
<dbReference type="Gene3D" id="1.20.272.10">
    <property type="match status" value="1"/>
</dbReference>
<dbReference type="SUPFAM" id="SSF48019">
    <property type="entry name" value="post-AAA+ oligomerization domain-like"/>
    <property type="match status" value="1"/>
</dbReference>
<evidence type="ECO:0000256" key="8">
    <source>
        <dbReference type="ARBA" id="ARBA00049244"/>
    </source>
</evidence>
<keyword evidence="12" id="KW-1185">Reference proteome</keyword>
<evidence type="ECO:0000313" key="12">
    <source>
        <dbReference type="Proteomes" id="UP000035704"/>
    </source>
</evidence>
<name>A0A0D8I6H2_9CLOT</name>
<dbReference type="EMBL" id="CP009687">
    <property type="protein sequence ID" value="AKL95813.1"/>
    <property type="molecule type" value="Genomic_DNA"/>
</dbReference>
<accession>A0A0D8I6H2</accession>
<dbReference type="InterPro" id="IPR010372">
    <property type="entry name" value="DNA_pol3_delta_N"/>
</dbReference>
<dbReference type="KEGG" id="cace:CACET_c23670"/>
<sequence>MNYSEAIKKLKANEIEKIYLLYGEETYLVEEFIKVIKEKVVGKGFEDLNFFIIEGKEFTLEKLIDACETLPFMAERKLVLVNDLEIFQGKKKSISEEEEKRLVAYIANIPETTSLVFNGSTSIDSRKKVVKEIQKQGIVLHCERLNAKELKHWVQKSIRKYDKTMDLKEIEYFIENIDYLGKTAAQSLLDVENEIKKIVAFMGERSTVTLSDLESIFTSSFQNDIFKLLDAIEKKRMGEAIKRFNAMIHKGEPIVKIAATLGNQVRNLLKTKLLLEEGYSSKMIAGKIGIHPFVATKCANQCKGFTIERLEGLLSQFLQVDLAIKSGKMKDHIALELFIIEMCK</sequence>
<dbReference type="InterPro" id="IPR005790">
    <property type="entry name" value="DNA_polIII_delta"/>
</dbReference>
<dbReference type="EC" id="2.7.7.7" evidence="1"/>
<dbReference type="STRING" id="84022.CACET_c23670"/>
<dbReference type="Proteomes" id="UP000035704">
    <property type="component" value="Chromosome"/>
</dbReference>